<dbReference type="PANTHER" id="PTHR43304">
    <property type="entry name" value="PHYTOCHROME-LIKE PROTEIN CPH1"/>
    <property type="match status" value="1"/>
</dbReference>
<dbReference type="InterPro" id="IPR001789">
    <property type="entry name" value="Sig_transdc_resp-reg_receiver"/>
</dbReference>
<dbReference type="InterPro" id="IPR000014">
    <property type="entry name" value="PAS"/>
</dbReference>
<evidence type="ECO:0000256" key="4">
    <source>
        <dbReference type="ARBA" id="ARBA00022679"/>
    </source>
</evidence>
<comment type="catalytic activity">
    <reaction evidence="1">
        <text>ATP + protein L-histidine = ADP + protein N-phospho-L-histidine.</text>
        <dbReference type="EC" id="2.7.13.3"/>
    </reaction>
</comment>
<dbReference type="SMART" id="SM00086">
    <property type="entry name" value="PAC"/>
    <property type="match status" value="2"/>
</dbReference>
<protein>
    <recommendedName>
        <fullName evidence="2">histidine kinase</fullName>
        <ecNumber evidence="2">2.7.13.3</ecNumber>
    </recommendedName>
</protein>
<dbReference type="STRING" id="28892.Metli_1592"/>
<dbReference type="EMBL" id="CM001555">
    <property type="protein sequence ID" value="EJG07540.1"/>
    <property type="molecule type" value="Genomic_DNA"/>
</dbReference>
<proteinExistence type="predicted"/>
<evidence type="ECO:0000313" key="12">
    <source>
        <dbReference type="Proteomes" id="UP000005095"/>
    </source>
</evidence>
<dbReference type="PROSITE" id="PS50109">
    <property type="entry name" value="HIS_KIN"/>
    <property type="match status" value="1"/>
</dbReference>
<keyword evidence="3 6" id="KW-0597">Phosphoprotein</keyword>
<dbReference type="InterPro" id="IPR013656">
    <property type="entry name" value="PAS_4"/>
</dbReference>
<dbReference type="Pfam" id="PF02518">
    <property type="entry name" value="HATPase_c"/>
    <property type="match status" value="1"/>
</dbReference>
<keyword evidence="12" id="KW-1185">Reference proteome</keyword>
<feature type="domain" description="PAC" evidence="10">
    <location>
        <begin position="322"/>
        <end position="374"/>
    </location>
</feature>
<keyword evidence="4" id="KW-0808">Transferase</keyword>
<dbReference type="SMART" id="SM00448">
    <property type="entry name" value="REC"/>
    <property type="match status" value="1"/>
</dbReference>
<accession>J1L467</accession>
<dbReference type="SMART" id="SM00387">
    <property type="entry name" value="HATPase_c"/>
    <property type="match status" value="1"/>
</dbReference>
<dbReference type="HOGENOM" id="CLU_000445_114_58_2"/>
<dbReference type="InterPro" id="IPR005467">
    <property type="entry name" value="His_kinase_dom"/>
</dbReference>
<dbReference type="SMART" id="SM00091">
    <property type="entry name" value="PAS"/>
    <property type="match status" value="3"/>
</dbReference>
<feature type="domain" description="Response regulatory" evidence="8">
    <location>
        <begin position="3"/>
        <end position="118"/>
    </location>
</feature>
<evidence type="ECO:0000256" key="6">
    <source>
        <dbReference type="PROSITE-ProRule" id="PRU00169"/>
    </source>
</evidence>
<organism evidence="11 12">
    <name type="scientific">Methanofollis liminatans DSM 4140</name>
    <dbReference type="NCBI Taxonomy" id="28892"/>
    <lineage>
        <taxon>Archaea</taxon>
        <taxon>Methanobacteriati</taxon>
        <taxon>Methanobacteriota</taxon>
        <taxon>Stenosarchaea group</taxon>
        <taxon>Methanomicrobia</taxon>
        <taxon>Methanomicrobiales</taxon>
        <taxon>Methanomicrobiaceae</taxon>
        <taxon>Methanofollis</taxon>
    </lineage>
</organism>
<dbReference type="GO" id="GO:0004673">
    <property type="term" value="F:protein histidine kinase activity"/>
    <property type="evidence" value="ECO:0007669"/>
    <property type="project" value="UniProtKB-EC"/>
</dbReference>
<dbReference type="InterPro" id="IPR036890">
    <property type="entry name" value="HATPase_C_sf"/>
</dbReference>
<dbReference type="Gene3D" id="3.30.565.10">
    <property type="entry name" value="Histidine kinase-like ATPase, C-terminal domain"/>
    <property type="match status" value="1"/>
</dbReference>
<dbReference type="PROSITE" id="PS50113">
    <property type="entry name" value="PAC"/>
    <property type="match status" value="2"/>
</dbReference>
<dbReference type="Pfam" id="PF00072">
    <property type="entry name" value="Response_reg"/>
    <property type="match status" value="1"/>
</dbReference>
<feature type="domain" description="Histidine kinase" evidence="7">
    <location>
        <begin position="510"/>
        <end position="706"/>
    </location>
</feature>
<evidence type="ECO:0000256" key="1">
    <source>
        <dbReference type="ARBA" id="ARBA00000085"/>
    </source>
</evidence>
<dbReference type="GO" id="GO:0000160">
    <property type="term" value="P:phosphorelay signal transduction system"/>
    <property type="evidence" value="ECO:0007669"/>
    <property type="project" value="InterPro"/>
</dbReference>
<dbReference type="InterPro" id="IPR035965">
    <property type="entry name" value="PAS-like_dom_sf"/>
</dbReference>
<dbReference type="InterPro" id="IPR052162">
    <property type="entry name" value="Sensor_kinase/Photoreceptor"/>
</dbReference>
<dbReference type="PROSITE" id="PS50112">
    <property type="entry name" value="PAS"/>
    <property type="match status" value="2"/>
</dbReference>
<feature type="domain" description="PAS" evidence="9">
    <location>
        <begin position="131"/>
        <end position="195"/>
    </location>
</feature>
<dbReference type="InterPro" id="IPR000700">
    <property type="entry name" value="PAS-assoc_C"/>
</dbReference>
<dbReference type="Pfam" id="PF13426">
    <property type="entry name" value="PAS_9"/>
    <property type="match status" value="1"/>
</dbReference>
<evidence type="ECO:0000259" key="9">
    <source>
        <dbReference type="PROSITE" id="PS50112"/>
    </source>
</evidence>
<evidence type="ECO:0000259" key="7">
    <source>
        <dbReference type="PROSITE" id="PS50109"/>
    </source>
</evidence>
<dbReference type="CDD" id="cd00130">
    <property type="entry name" value="PAS"/>
    <property type="match status" value="2"/>
</dbReference>
<evidence type="ECO:0000256" key="3">
    <source>
        <dbReference type="ARBA" id="ARBA00022553"/>
    </source>
</evidence>
<dbReference type="PANTHER" id="PTHR43304:SF1">
    <property type="entry name" value="PAC DOMAIN-CONTAINING PROTEIN"/>
    <property type="match status" value="1"/>
</dbReference>
<dbReference type="AlphaFoldDB" id="J1L467"/>
<keyword evidence="5 11" id="KW-0418">Kinase</keyword>
<dbReference type="PROSITE" id="PS50110">
    <property type="entry name" value="RESPONSE_REGULATORY"/>
    <property type="match status" value="1"/>
</dbReference>
<evidence type="ECO:0000259" key="10">
    <source>
        <dbReference type="PROSITE" id="PS50113"/>
    </source>
</evidence>
<dbReference type="InterPro" id="IPR011006">
    <property type="entry name" value="CheY-like_superfamily"/>
</dbReference>
<dbReference type="InterPro" id="IPR003594">
    <property type="entry name" value="HATPase_dom"/>
</dbReference>
<dbReference type="CDD" id="cd00075">
    <property type="entry name" value="HATPase"/>
    <property type="match status" value="1"/>
</dbReference>
<evidence type="ECO:0000256" key="2">
    <source>
        <dbReference type="ARBA" id="ARBA00012438"/>
    </source>
</evidence>
<reference evidence="11 12" key="1">
    <citation type="submission" date="2011-08" db="EMBL/GenBank/DDBJ databases">
        <title>The complete genome of Methanofollis liminatans DSM 4140.</title>
        <authorList>
            <consortium name="US DOE Joint Genome Institute (JGI-PGF)"/>
            <person name="Lucas S."/>
            <person name="Han J."/>
            <person name="Lapidus A."/>
            <person name="Bruce D."/>
            <person name="Goodwin L."/>
            <person name="Pitluck S."/>
            <person name="Peters L."/>
            <person name="Kyrpides N."/>
            <person name="Mavromatis K."/>
            <person name="Ivanova N."/>
            <person name="Mikhailova N."/>
            <person name="Lu M."/>
            <person name="Detter J.C."/>
            <person name="Tapia R."/>
            <person name="Han C."/>
            <person name="Land M."/>
            <person name="Hauser L."/>
            <person name="Markowitz V."/>
            <person name="Cheng J.-F."/>
            <person name="Hugenholtz P."/>
            <person name="Woyke T."/>
            <person name="Wu D."/>
            <person name="Spring S."/>
            <person name="Schuler E."/>
            <person name="Brambilla E."/>
            <person name="Klenk H.-P."/>
            <person name="Eisen J.A."/>
        </authorList>
    </citation>
    <scope>NUCLEOTIDE SEQUENCE [LARGE SCALE GENOMIC DNA]</scope>
    <source>
        <strain evidence="11 12">DSM 4140</strain>
    </source>
</reference>
<evidence type="ECO:0000313" key="11">
    <source>
        <dbReference type="EMBL" id="EJG07540.1"/>
    </source>
</evidence>
<dbReference type="NCBIfam" id="TIGR00229">
    <property type="entry name" value="sensory_box"/>
    <property type="match status" value="3"/>
</dbReference>
<dbReference type="CDD" id="cd00156">
    <property type="entry name" value="REC"/>
    <property type="match status" value="1"/>
</dbReference>
<evidence type="ECO:0000259" key="8">
    <source>
        <dbReference type="PROSITE" id="PS50110"/>
    </source>
</evidence>
<dbReference type="Pfam" id="PF08448">
    <property type="entry name" value="PAS_4"/>
    <property type="match status" value="2"/>
</dbReference>
<feature type="modified residue" description="4-aspartylphosphate" evidence="6">
    <location>
        <position position="53"/>
    </location>
</feature>
<dbReference type="SUPFAM" id="SSF52172">
    <property type="entry name" value="CheY-like"/>
    <property type="match status" value="1"/>
</dbReference>
<dbReference type="Gene3D" id="3.30.450.20">
    <property type="entry name" value="PAS domain"/>
    <property type="match status" value="3"/>
</dbReference>
<dbReference type="RefSeq" id="WP_004039298.1">
    <property type="nucleotide sequence ID" value="NZ_CM001555.1"/>
</dbReference>
<evidence type="ECO:0000256" key="5">
    <source>
        <dbReference type="ARBA" id="ARBA00022777"/>
    </source>
</evidence>
<gene>
    <name evidence="11" type="ORF">Metli_1592</name>
</gene>
<dbReference type="EC" id="2.7.13.3" evidence="2"/>
<sequence>MISVLYVDDDPDTRGRVKFFLEAGGEVSVLTADSADGAHVLLVDQRFDVIVSDYQMSGTDGIAFLKQIRAAGNEIPFILFAERSREEAVIEAFNSGAQFYLLKEGDQEECFSTLSLRIRQAVRRRGGHEDLENSLPLPFFEIDIKGNILRMNRAAHEAFLYSREDIERGVHHLQLILPRERVRACRDIETVISRDLPHSQSNYIFQRKDGSSFPGTLYVNPVLQDGNTICIRGLIVDLTVQMENEALLRTLIHSMPDLFCFKDGEGRWIETNERSLTFLRIEGLDYKGLTDDEIAEYSSFYRKILVQSGESDSRAWQSAGGLREDQTFVGPDGCERTFDIIRTPIFKDDGSRSGLVIIARDITEKKKAEEELIKGRQLLRAIIDNNPAWIACVDRDGRYLLANRNFCETFNLTTSEIVGMDGRDLLPPHILERHMPLVEACLNGETVHFADESPDWVKGPKYDIGSYTPITGSDGRVAGVVLMVNDVTELKRTETALSQANRKLNLLSSITRHDILNSLHVLYGYLDLASTSGDEGEKTVFIGKAIEQVKKIRSEIDFTRDYQDLGVHAPEWQEPQKLLEQAWQFIASGNVTLHADLEGVAVYADPMLGKVISNLIDNALRHGGAVTSITASFRLTPDGLIWSVEDDGVGLSEDMKERIFLKGVGKNTGYGLFLAREILGITEISIRETGTSGKGARFEILVPPGRYLCSVESCVRADRTR</sequence>
<name>J1L467_9EURY</name>
<dbReference type="OrthoDB" id="71385at2157"/>
<dbReference type="InterPro" id="IPR001610">
    <property type="entry name" value="PAC"/>
</dbReference>
<feature type="domain" description="PAC" evidence="10">
    <location>
        <begin position="440"/>
        <end position="499"/>
    </location>
</feature>
<dbReference type="SUPFAM" id="SSF55874">
    <property type="entry name" value="ATPase domain of HSP90 chaperone/DNA topoisomerase II/histidine kinase"/>
    <property type="match status" value="1"/>
</dbReference>
<dbReference type="SUPFAM" id="SSF55785">
    <property type="entry name" value="PYP-like sensor domain (PAS domain)"/>
    <property type="match status" value="3"/>
</dbReference>
<feature type="domain" description="PAS" evidence="9">
    <location>
        <begin position="375"/>
        <end position="445"/>
    </location>
</feature>
<dbReference type="Gene3D" id="3.40.50.2300">
    <property type="match status" value="1"/>
</dbReference>
<dbReference type="Proteomes" id="UP000005095">
    <property type="component" value="Chromosome"/>
</dbReference>